<dbReference type="Pfam" id="PF14301">
    <property type="entry name" value="DUF4376"/>
    <property type="match status" value="1"/>
</dbReference>
<reference evidence="3 4" key="1">
    <citation type="submission" date="2020-06" db="EMBL/GenBank/DDBJ databases">
        <title>Halomonas sp. QX-1 draft genome sequence.</title>
        <authorList>
            <person name="Qiu X."/>
        </authorList>
    </citation>
    <scope>NUCLEOTIDE SEQUENCE [LARGE SCALE GENOMIC DNA]</scope>
    <source>
        <strain evidence="3 4">QX-1</strain>
    </source>
</reference>
<feature type="region of interest" description="Disordered" evidence="1">
    <location>
        <begin position="17"/>
        <end position="47"/>
    </location>
</feature>
<name>A0A7Y6RFG1_9GAMM</name>
<dbReference type="RefSeq" id="WP_176304677.1">
    <property type="nucleotide sequence ID" value="NZ_JABWCV010000026.1"/>
</dbReference>
<dbReference type="InterPro" id="IPR025484">
    <property type="entry name" value="DUF4376"/>
</dbReference>
<accession>A0A7Y6RFG1</accession>
<evidence type="ECO:0000256" key="1">
    <source>
        <dbReference type="SAM" id="MobiDB-lite"/>
    </source>
</evidence>
<comment type="caution">
    <text evidence="3">The sequence shown here is derived from an EMBL/GenBank/DDBJ whole genome shotgun (WGS) entry which is preliminary data.</text>
</comment>
<keyword evidence="4" id="KW-1185">Reference proteome</keyword>
<evidence type="ECO:0000259" key="2">
    <source>
        <dbReference type="Pfam" id="PF14301"/>
    </source>
</evidence>
<dbReference type="Proteomes" id="UP000589984">
    <property type="component" value="Unassembled WGS sequence"/>
</dbReference>
<organism evidence="3 4">
    <name type="scientific">Vreelandella maris</name>
    <dbReference type="NCBI Taxonomy" id="2729617"/>
    <lineage>
        <taxon>Bacteria</taxon>
        <taxon>Pseudomonadati</taxon>
        <taxon>Pseudomonadota</taxon>
        <taxon>Gammaproteobacteria</taxon>
        <taxon>Oceanospirillales</taxon>
        <taxon>Halomonadaceae</taxon>
        <taxon>Vreelandella</taxon>
    </lineage>
</organism>
<dbReference type="EMBL" id="JABWCV010000026">
    <property type="protein sequence ID" value="NVF16009.1"/>
    <property type="molecule type" value="Genomic_DNA"/>
</dbReference>
<proteinExistence type="predicted"/>
<sequence length="220" mass="24250">MLIYDINQSDGTVINTAGRDAPADPMRQTPRIPAGATDIAPPSTGEHEAARWAGDDWEVVPDYRGHVYYTDDGERHEITELGIEPPVDALDEAPPESLADVAAKKKREIESARDAAIDDGFTHTFGDTDDVVQTRQRDRENLTGLAVSAQRHPDKTFQFRAKSNATYELTADDMLALADAAQDHVSEQYGKSWQLKAQVDSALEAEDREGLEAIEWSNAE</sequence>
<protein>
    <submittedName>
        <fullName evidence="3">DUF4376 domain-containing protein</fullName>
    </submittedName>
</protein>
<dbReference type="AlphaFoldDB" id="A0A7Y6RFG1"/>
<gene>
    <name evidence="3" type="ORF">HUO07_17800</name>
</gene>
<feature type="domain" description="DUF4376" evidence="2">
    <location>
        <begin position="102"/>
        <end position="205"/>
    </location>
</feature>
<evidence type="ECO:0000313" key="3">
    <source>
        <dbReference type="EMBL" id="NVF16009.1"/>
    </source>
</evidence>
<evidence type="ECO:0000313" key="4">
    <source>
        <dbReference type="Proteomes" id="UP000589984"/>
    </source>
</evidence>